<accession>A0A5S9MRT0</accession>
<dbReference type="RefSeq" id="WP_159267584.1">
    <property type="nucleotide sequence ID" value="NZ_CACSIK010000001.1"/>
</dbReference>
<sequence>MEKNEAVNLWEAAKSQLSEKYFQILEDHCMLDIYTVKGHSGVFLSSPPIAFFLAKKRVMVVGREPMGWRDASCPYKLGKDTDINSINSSMRVANKFDLEKKSRSWFKRFYFKVSSEVGGVENSAVWSNLFCVSFKKGSPLKSPAFESIKFISQKLLSAQIEVLKPDVIFFACGYTGDSFIKEVFELTESEVLIPRLLWRFKIDGIQCFRTSHPRWLPGREARKQAIQLAIV</sequence>
<gene>
    <name evidence="2" type="ORF">IHBHHGIJ_00930</name>
    <name evidence="1" type="ORF">KFEGEMFD_00221</name>
</gene>
<dbReference type="EMBL" id="CACSIM010000001">
    <property type="protein sequence ID" value="CAA0079865.1"/>
    <property type="molecule type" value="Genomic_DNA"/>
</dbReference>
<proteinExistence type="predicted"/>
<evidence type="ECO:0000313" key="2">
    <source>
        <dbReference type="EMBL" id="CAA0085942.1"/>
    </source>
</evidence>
<reference evidence="3 4" key="1">
    <citation type="submission" date="2019-11" db="EMBL/GenBank/DDBJ databases">
        <authorList>
            <person name="Holert J."/>
        </authorList>
    </citation>
    <scope>NUCLEOTIDE SEQUENCE [LARGE SCALE GENOMIC DNA]</scope>
    <source>
        <strain evidence="1">BC3_2A</strain>
        <strain evidence="2">SB11_1A</strain>
    </source>
</reference>
<dbReference type="AlphaFoldDB" id="A0A5S9MRT0"/>
<evidence type="ECO:0000313" key="3">
    <source>
        <dbReference type="Proteomes" id="UP000435877"/>
    </source>
</evidence>
<organism evidence="1 4">
    <name type="scientific">Zhongshania aliphaticivorans</name>
    <dbReference type="NCBI Taxonomy" id="1470434"/>
    <lineage>
        <taxon>Bacteria</taxon>
        <taxon>Pseudomonadati</taxon>
        <taxon>Pseudomonadota</taxon>
        <taxon>Gammaproteobacteria</taxon>
        <taxon>Cellvibrionales</taxon>
        <taxon>Spongiibacteraceae</taxon>
        <taxon>Zhongshania</taxon>
    </lineage>
</organism>
<dbReference type="Proteomes" id="UP000439591">
    <property type="component" value="Unassembled WGS sequence"/>
</dbReference>
<evidence type="ECO:0000313" key="1">
    <source>
        <dbReference type="EMBL" id="CAA0079865.1"/>
    </source>
</evidence>
<dbReference type="Proteomes" id="UP000435877">
    <property type="component" value="Unassembled WGS sequence"/>
</dbReference>
<dbReference type="OrthoDB" id="6608549at2"/>
<protein>
    <recommendedName>
        <fullName evidence="5">Uracil-DNA glycosylase-like domain-containing protein</fullName>
    </recommendedName>
</protein>
<evidence type="ECO:0008006" key="5">
    <source>
        <dbReference type="Google" id="ProtNLM"/>
    </source>
</evidence>
<dbReference type="EMBL" id="CACSIK010000001">
    <property type="protein sequence ID" value="CAA0085942.1"/>
    <property type="molecule type" value="Genomic_DNA"/>
</dbReference>
<keyword evidence="3" id="KW-1185">Reference proteome</keyword>
<name>A0A5S9MRT0_9GAMM</name>
<evidence type="ECO:0000313" key="4">
    <source>
        <dbReference type="Proteomes" id="UP000439591"/>
    </source>
</evidence>